<proteinExistence type="predicted"/>
<sequence>MVVKKGADVPDIGNETKLRHTLLQAGSIAYSDSASGRYVSQKLFKTLGIEKER</sequence>
<evidence type="ECO:0000313" key="1">
    <source>
        <dbReference type="EMBL" id="VFS25339.1"/>
    </source>
</evidence>
<organism evidence="1 2">
    <name type="scientific">Enterobacter cancerogenus</name>
    <dbReference type="NCBI Taxonomy" id="69218"/>
    <lineage>
        <taxon>Bacteria</taxon>
        <taxon>Pseudomonadati</taxon>
        <taxon>Pseudomonadota</taxon>
        <taxon>Gammaproteobacteria</taxon>
        <taxon>Enterobacterales</taxon>
        <taxon>Enterobacteriaceae</taxon>
        <taxon>Enterobacter</taxon>
        <taxon>Enterobacter cloacae complex</taxon>
    </lineage>
</organism>
<dbReference type="EMBL" id="CAADIW010000020">
    <property type="protein sequence ID" value="VFS25339.1"/>
    <property type="molecule type" value="Genomic_DNA"/>
</dbReference>
<name>A0A484XT86_9ENTR</name>
<dbReference type="AlphaFoldDB" id="A0A484XT86"/>
<evidence type="ECO:0000313" key="2">
    <source>
        <dbReference type="Proteomes" id="UP000351155"/>
    </source>
</evidence>
<accession>A0A484XT86</accession>
<dbReference type="Proteomes" id="UP000351155">
    <property type="component" value="Unassembled WGS sequence"/>
</dbReference>
<gene>
    <name evidence="1" type="ORF">NCTC12126_02257</name>
</gene>
<reference evidence="1 2" key="1">
    <citation type="submission" date="2019-03" db="EMBL/GenBank/DDBJ databases">
        <authorList>
            <consortium name="Pathogen Informatics"/>
        </authorList>
    </citation>
    <scope>NUCLEOTIDE SEQUENCE [LARGE SCALE GENOMIC DNA]</scope>
    <source>
        <strain evidence="1 2">NCTC12126</strain>
    </source>
</reference>
<protein>
    <submittedName>
        <fullName evidence="1">Extracellular solute-binding protein</fullName>
    </submittedName>
</protein>